<protein>
    <recommendedName>
        <fullName evidence="11">aromatase</fullName>
        <ecNumber evidence="11">1.14.14.14</ecNumber>
    </recommendedName>
    <alternativeName>
        <fullName evidence="13">Cytochrome P-450AROM</fullName>
    </alternativeName>
    <alternativeName>
        <fullName evidence="12">Estrogen synthase</fullName>
    </alternativeName>
</protein>
<dbReference type="FunFam" id="1.10.630.10:FF:000032">
    <property type="entry name" value="Cytochrome P450 aromatase"/>
    <property type="match status" value="1"/>
</dbReference>
<evidence type="ECO:0000256" key="17">
    <source>
        <dbReference type="RuleBase" id="RU000461"/>
    </source>
</evidence>
<evidence type="ECO:0000313" key="20">
    <source>
        <dbReference type="Proteomes" id="UP000018468"/>
    </source>
</evidence>
<comment type="function">
    <text evidence="10">Catalyzes the formation of aromatic C18 estrogens from C19 androgens.</text>
</comment>
<dbReference type="GO" id="GO:0016020">
    <property type="term" value="C:membrane"/>
    <property type="evidence" value="ECO:0007669"/>
    <property type="project" value="UniProtKB-SubCell"/>
</dbReference>
<evidence type="ECO:0000256" key="7">
    <source>
        <dbReference type="ARBA" id="ARBA00023004"/>
    </source>
</evidence>
<evidence type="ECO:0000256" key="16">
    <source>
        <dbReference type="PIRSR" id="PIRSR602401-1"/>
    </source>
</evidence>
<dbReference type="CDD" id="cd20616">
    <property type="entry name" value="CYP19A1"/>
    <property type="match status" value="1"/>
</dbReference>
<sequence>STSFSYINWNMKQVPLDNVMVKMQNPVSHNITDVTPEMMSGATAILLPLLGLLVVALNCRAKQSIPGPSFCFGIGPIASYARFLWLGIGTASNYFNEKYGDIARVWINGEETLILSGSSAVYHVLKHGQYSSRFGSKKGLQCIGMYGKGIIFNSNVSLWKTVRTYFAKALTGPSLQQTVAICAVSTNKHLDCLHTVSNPEGQVNVLHFLRCTIMDINNKLFLRVPLDEEDLVHKTQRYFDSWQALLIKPDIFFKFKWLYEKHSKAAQELPEAIERLVEKKRKLLLETEKLDEIDFTSELIFAENHGDLSSGNVNQCVLEMLIAAPDTMSVSLYFMLMLLKQHPDVEQKLLEEIDTLIGDKDLQNGDLQNLKVLENFIYECLRFHPVVDFTMRRALEDDVIEGYRVKRGTNIILNMGRMHRQEFFPKPNEFSLENFENNVPSRFFQPFGSGPRSCVGKHIAMVMMKAILVTLLKRYTVSPQNGCSLSSIKHTNNLSQQPVEDRNTLDMIFIPRQKSHH</sequence>
<dbReference type="PANTHER" id="PTHR24291:SF43">
    <property type="entry name" value="AROMATASE"/>
    <property type="match status" value="1"/>
</dbReference>
<dbReference type="Pfam" id="PF00067">
    <property type="entry name" value="p450"/>
    <property type="match status" value="1"/>
</dbReference>
<dbReference type="Ensembl" id="ENSLOCT00000016432.1">
    <property type="protein sequence ID" value="ENSLOCP00000016402.1"/>
    <property type="gene ID" value="ENSLOCG00000013305.1"/>
</dbReference>
<evidence type="ECO:0000256" key="9">
    <source>
        <dbReference type="ARBA" id="ARBA00023136"/>
    </source>
</evidence>
<dbReference type="SMR" id="W5N6Z3"/>
<evidence type="ECO:0000256" key="5">
    <source>
        <dbReference type="ARBA" id="ARBA00022723"/>
    </source>
</evidence>
<evidence type="ECO:0000256" key="15">
    <source>
        <dbReference type="ARBA" id="ARBA00048642"/>
    </source>
</evidence>
<reference evidence="19" key="3">
    <citation type="submission" date="2025-09" db="UniProtKB">
        <authorList>
            <consortium name="Ensembl"/>
        </authorList>
    </citation>
    <scope>IDENTIFICATION</scope>
</reference>
<evidence type="ECO:0000256" key="2">
    <source>
        <dbReference type="ARBA" id="ARBA00004170"/>
    </source>
</evidence>
<dbReference type="STRING" id="7918.ENSLOCP00000016402"/>
<name>W5N6Z3_LEPOC</name>
<comment type="cofactor">
    <cofactor evidence="1 16">
        <name>heme</name>
        <dbReference type="ChEBI" id="CHEBI:30413"/>
    </cofactor>
</comment>
<dbReference type="Proteomes" id="UP000018468">
    <property type="component" value="Linkage group LG3"/>
</dbReference>
<dbReference type="GO" id="GO:1904076">
    <property type="term" value="P:regulation of estrogen biosynthetic process"/>
    <property type="evidence" value="ECO:0007669"/>
    <property type="project" value="Ensembl"/>
</dbReference>
<evidence type="ECO:0000313" key="19">
    <source>
        <dbReference type="Ensembl" id="ENSLOCP00000016402.1"/>
    </source>
</evidence>
<keyword evidence="18" id="KW-0812">Transmembrane</keyword>
<dbReference type="GO" id="GO:0019100">
    <property type="term" value="P:male germ-line sex determination"/>
    <property type="evidence" value="ECO:0007669"/>
    <property type="project" value="Ensembl"/>
</dbReference>
<keyword evidence="5 16" id="KW-0479">Metal-binding</keyword>
<dbReference type="PANTHER" id="PTHR24291">
    <property type="entry name" value="CYTOCHROME P450 FAMILY 4"/>
    <property type="match status" value="1"/>
</dbReference>
<dbReference type="FunCoup" id="W5N6Z3">
    <property type="interactions" value="33"/>
</dbReference>
<dbReference type="EC" id="1.14.14.14" evidence="11"/>
<dbReference type="GO" id="GO:0005783">
    <property type="term" value="C:endoplasmic reticulum"/>
    <property type="evidence" value="ECO:0000318"/>
    <property type="project" value="GO_Central"/>
</dbReference>
<dbReference type="GO" id="GO:0008585">
    <property type="term" value="P:female gonad development"/>
    <property type="evidence" value="ECO:0000318"/>
    <property type="project" value="GO_Central"/>
</dbReference>
<evidence type="ECO:0000256" key="11">
    <source>
        <dbReference type="ARBA" id="ARBA00038885"/>
    </source>
</evidence>
<keyword evidence="7 16" id="KW-0408">Iron</keyword>
<dbReference type="GO" id="GO:0032355">
    <property type="term" value="P:response to estradiol"/>
    <property type="evidence" value="ECO:0000318"/>
    <property type="project" value="GO_Central"/>
</dbReference>
<dbReference type="HOGENOM" id="CLU_041874_0_0_1"/>
<dbReference type="GO" id="GO:0070330">
    <property type="term" value="F:aromatase activity"/>
    <property type="evidence" value="ECO:0000318"/>
    <property type="project" value="GO_Central"/>
</dbReference>
<comment type="catalytic activity">
    <reaction evidence="14">
        <text>testosterone + 3 reduced [NADPH--hemoprotein reductase] + 3 O2 = 17beta-estradiol + formate + 3 oxidized [NADPH--hemoprotein reductase] + 4 H2O + 4 H(+)</text>
        <dbReference type="Rhea" id="RHEA:38191"/>
        <dbReference type="Rhea" id="RHEA-COMP:11964"/>
        <dbReference type="Rhea" id="RHEA-COMP:11965"/>
        <dbReference type="ChEBI" id="CHEBI:15377"/>
        <dbReference type="ChEBI" id="CHEBI:15378"/>
        <dbReference type="ChEBI" id="CHEBI:15379"/>
        <dbReference type="ChEBI" id="CHEBI:15740"/>
        <dbReference type="ChEBI" id="CHEBI:16469"/>
        <dbReference type="ChEBI" id="CHEBI:17347"/>
        <dbReference type="ChEBI" id="CHEBI:57618"/>
        <dbReference type="ChEBI" id="CHEBI:58210"/>
        <dbReference type="EC" id="1.14.14.14"/>
    </reaction>
</comment>
<organism evidence="19 20">
    <name type="scientific">Lepisosteus oculatus</name>
    <name type="common">Spotted gar</name>
    <dbReference type="NCBI Taxonomy" id="7918"/>
    <lineage>
        <taxon>Eukaryota</taxon>
        <taxon>Metazoa</taxon>
        <taxon>Chordata</taxon>
        <taxon>Craniata</taxon>
        <taxon>Vertebrata</taxon>
        <taxon>Euteleostomi</taxon>
        <taxon>Actinopterygii</taxon>
        <taxon>Neopterygii</taxon>
        <taxon>Holostei</taxon>
        <taxon>Semionotiformes</taxon>
        <taxon>Lepisosteidae</taxon>
        <taxon>Lepisosteus</taxon>
    </lineage>
</organism>
<dbReference type="InterPro" id="IPR002401">
    <property type="entry name" value="Cyt_P450_E_grp-I"/>
</dbReference>
<dbReference type="AlphaFoldDB" id="W5N6Z3"/>
<evidence type="ECO:0000256" key="4">
    <source>
        <dbReference type="ARBA" id="ARBA00022617"/>
    </source>
</evidence>
<dbReference type="Gene3D" id="1.10.630.10">
    <property type="entry name" value="Cytochrome P450"/>
    <property type="match status" value="1"/>
</dbReference>
<dbReference type="Bgee" id="ENSLOCG00000013305">
    <property type="expression patterns" value="Expressed in brain and 8 other cell types or tissues"/>
</dbReference>
<dbReference type="SUPFAM" id="SSF48264">
    <property type="entry name" value="Cytochrome P450"/>
    <property type="match status" value="1"/>
</dbReference>
<feature type="binding site" description="axial binding residue" evidence="16">
    <location>
        <position position="454"/>
    </location>
    <ligand>
        <name>heme</name>
        <dbReference type="ChEBI" id="CHEBI:30413"/>
    </ligand>
    <ligandPart>
        <name>Fe</name>
        <dbReference type="ChEBI" id="CHEBI:18248"/>
    </ligandPart>
</feature>
<dbReference type="InParanoid" id="W5N6Z3"/>
<feature type="transmembrane region" description="Helical" evidence="18">
    <location>
        <begin position="69"/>
        <end position="88"/>
    </location>
</feature>
<evidence type="ECO:0000256" key="8">
    <source>
        <dbReference type="ARBA" id="ARBA00023033"/>
    </source>
</evidence>
<dbReference type="GO" id="GO:0009410">
    <property type="term" value="P:response to xenobiotic stimulus"/>
    <property type="evidence" value="ECO:0007669"/>
    <property type="project" value="Ensembl"/>
</dbReference>
<comment type="similarity">
    <text evidence="3 17">Belongs to the cytochrome P450 family.</text>
</comment>
<keyword evidence="8 17" id="KW-0503">Monooxygenase</keyword>
<dbReference type="GO" id="GO:0020037">
    <property type="term" value="F:heme binding"/>
    <property type="evidence" value="ECO:0007669"/>
    <property type="project" value="InterPro"/>
</dbReference>
<keyword evidence="6 17" id="KW-0560">Oxidoreductase</keyword>
<dbReference type="InterPro" id="IPR017972">
    <property type="entry name" value="Cyt_P450_CS"/>
</dbReference>
<evidence type="ECO:0000256" key="18">
    <source>
        <dbReference type="SAM" id="Phobius"/>
    </source>
</evidence>
<dbReference type="GO" id="GO:0001541">
    <property type="term" value="P:ovarian follicle development"/>
    <property type="evidence" value="ECO:0007669"/>
    <property type="project" value="Ensembl"/>
</dbReference>
<dbReference type="eggNOG" id="KOG0157">
    <property type="taxonomic scope" value="Eukaryota"/>
</dbReference>
<keyword evidence="18" id="KW-1133">Transmembrane helix</keyword>
<dbReference type="OMA" id="TMRFIPR"/>
<proteinExistence type="inferred from homology"/>
<comment type="catalytic activity">
    <reaction evidence="15">
        <text>androst-4-ene-3,17-dione + 3 reduced [NADPH--hemoprotein reductase] + 3 O2 = estrone + formate + 3 oxidized [NADPH--hemoprotein reductase] + 4 H2O + 4 H(+)</text>
        <dbReference type="Rhea" id="RHEA:38195"/>
        <dbReference type="Rhea" id="RHEA-COMP:11964"/>
        <dbReference type="Rhea" id="RHEA-COMP:11965"/>
        <dbReference type="ChEBI" id="CHEBI:15377"/>
        <dbReference type="ChEBI" id="CHEBI:15378"/>
        <dbReference type="ChEBI" id="CHEBI:15379"/>
        <dbReference type="ChEBI" id="CHEBI:15740"/>
        <dbReference type="ChEBI" id="CHEBI:16422"/>
        <dbReference type="ChEBI" id="CHEBI:17263"/>
        <dbReference type="ChEBI" id="CHEBI:57618"/>
        <dbReference type="ChEBI" id="CHEBI:58210"/>
        <dbReference type="EC" id="1.14.14.14"/>
    </reaction>
</comment>
<dbReference type="PRINTS" id="PR00385">
    <property type="entry name" value="P450"/>
</dbReference>
<evidence type="ECO:0000256" key="12">
    <source>
        <dbReference type="ARBA" id="ARBA00042499"/>
    </source>
</evidence>
<feature type="transmembrane region" description="Helical" evidence="18">
    <location>
        <begin position="38"/>
        <end position="57"/>
    </location>
</feature>
<evidence type="ECO:0000256" key="14">
    <source>
        <dbReference type="ARBA" id="ARBA00047938"/>
    </source>
</evidence>
<dbReference type="EMBL" id="AHAT01026099">
    <property type="status" value="NOT_ANNOTATED_CDS"/>
    <property type="molecule type" value="Genomic_DNA"/>
</dbReference>
<reference evidence="20" key="1">
    <citation type="submission" date="2011-12" db="EMBL/GenBank/DDBJ databases">
        <title>The Draft Genome of Lepisosteus oculatus.</title>
        <authorList>
            <consortium name="The Broad Institute Genome Assembly &amp; Analysis Group"/>
            <consortium name="Computational R&amp;D Group"/>
            <consortium name="and Sequencing Platform"/>
            <person name="Di Palma F."/>
            <person name="Alfoldi J."/>
            <person name="Johnson J."/>
            <person name="Berlin A."/>
            <person name="Gnerre S."/>
            <person name="Jaffe D."/>
            <person name="MacCallum I."/>
            <person name="Young S."/>
            <person name="Walker B.J."/>
            <person name="Lander E.S."/>
            <person name="Lindblad-Toh K."/>
        </authorList>
    </citation>
    <scope>NUCLEOTIDE SEQUENCE [LARGE SCALE GENOMIC DNA]</scope>
</reference>
<dbReference type="GO" id="GO:0019099">
    <property type="term" value="P:female germ-line sex determination"/>
    <property type="evidence" value="ECO:0007669"/>
    <property type="project" value="Ensembl"/>
</dbReference>
<keyword evidence="9 18" id="KW-0472">Membrane</keyword>
<dbReference type="InterPro" id="IPR001128">
    <property type="entry name" value="Cyt_P450"/>
</dbReference>
<keyword evidence="20" id="KW-1185">Reference proteome</keyword>
<evidence type="ECO:0000256" key="13">
    <source>
        <dbReference type="ARBA" id="ARBA00043174"/>
    </source>
</evidence>
<reference evidence="19" key="2">
    <citation type="submission" date="2025-08" db="UniProtKB">
        <authorList>
            <consortium name="Ensembl"/>
        </authorList>
    </citation>
    <scope>IDENTIFICATION</scope>
</reference>
<comment type="subcellular location">
    <subcellularLocation>
        <location evidence="2">Membrane</location>
        <topology evidence="2">Peripheral membrane protein</topology>
    </subcellularLocation>
</comment>
<dbReference type="GO" id="GO:0005506">
    <property type="term" value="F:iron ion binding"/>
    <property type="evidence" value="ECO:0007669"/>
    <property type="project" value="InterPro"/>
</dbReference>
<dbReference type="GeneTree" id="ENSGT00840000129915"/>
<evidence type="ECO:0000256" key="6">
    <source>
        <dbReference type="ARBA" id="ARBA00023002"/>
    </source>
</evidence>
<dbReference type="InterPro" id="IPR036396">
    <property type="entry name" value="Cyt_P450_sf"/>
</dbReference>
<evidence type="ECO:0000256" key="1">
    <source>
        <dbReference type="ARBA" id="ARBA00001971"/>
    </source>
</evidence>
<keyword evidence="4 16" id="KW-0349">Heme</keyword>
<dbReference type="InterPro" id="IPR050196">
    <property type="entry name" value="Cytochrome_P450_Monoox"/>
</dbReference>
<evidence type="ECO:0000256" key="10">
    <source>
        <dbReference type="ARBA" id="ARBA00037202"/>
    </source>
</evidence>
<accession>W5N6Z3</accession>
<dbReference type="PRINTS" id="PR00463">
    <property type="entry name" value="EP450I"/>
</dbReference>
<evidence type="ECO:0000256" key="3">
    <source>
        <dbReference type="ARBA" id="ARBA00010617"/>
    </source>
</evidence>
<dbReference type="PROSITE" id="PS00086">
    <property type="entry name" value="CYTOCHROME_P450"/>
    <property type="match status" value="1"/>
</dbReference>